<evidence type="ECO:0008006" key="4">
    <source>
        <dbReference type="Google" id="ProtNLM"/>
    </source>
</evidence>
<keyword evidence="3" id="KW-1185">Reference proteome</keyword>
<reference evidence="2 3" key="1">
    <citation type="submission" date="2019-07" db="EMBL/GenBank/DDBJ databases">
        <title>Genomic Encyclopedia of Archaeal and Bacterial Type Strains, Phase II (KMG-II): from individual species to whole genera.</title>
        <authorList>
            <person name="Goeker M."/>
        </authorList>
    </citation>
    <scope>NUCLEOTIDE SEQUENCE [LARGE SCALE GENOMIC DNA]</scope>
    <source>
        <strain evidence="2 3">DSM 17527</strain>
    </source>
</reference>
<sequence length="248" mass="28519">MKYKVMIITLSVVMSFINVLQAQEKEVFILRPEVKFDQRTSSGLFLAAGLNTFSDKSESYNDTDFELYGSRFFEFGWLWTTRVFKNSNVLRLRYGISYQSNGVRSKNDQIFVYDGEQTLLSISDKSLSKSKFRVDNLTIPFYLEVGPSKDKTSRTSINFDTSGRFKLGIGGFVGATINTMQKIKYETDEGDKKYKLKNDLEVKRFVYGIGTYIGFGSISLYGKYDFSSVFEKSIPEYYNVSLGLRYDM</sequence>
<comment type="caution">
    <text evidence="2">The sequence shown here is derived from an EMBL/GenBank/DDBJ whole genome shotgun (WGS) entry which is preliminary data.</text>
</comment>
<gene>
    <name evidence="2" type="ORF">BD809_10277</name>
</gene>
<dbReference type="AlphaFoldDB" id="A0A5S5C9M5"/>
<dbReference type="Proteomes" id="UP000324376">
    <property type="component" value="Unassembled WGS sequence"/>
</dbReference>
<feature type="signal peptide" evidence="1">
    <location>
        <begin position="1"/>
        <end position="22"/>
    </location>
</feature>
<evidence type="ECO:0000313" key="2">
    <source>
        <dbReference type="EMBL" id="TYP75869.1"/>
    </source>
</evidence>
<proteinExistence type="predicted"/>
<protein>
    <recommendedName>
        <fullName evidence="4">Outer membrane protein with beta-barrel domain</fullName>
    </recommendedName>
</protein>
<accession>A0A5S5C9M5</accession>
<keyword evidence="1" id="KW-0732">Signal</keyword>
<feature type="chain" id="PRO_5024314271" description="Outer membrane protein with beta-barrel domain" evidence="1">
    <location>
        <begin position="23"/>
        <end position="248"/>
    </location>
</feature>
<evidence type="ECO:0000256" key="1">
    <source>
        <dbReference type="SAM" id="SignalP"/>
    </source>
</evidence>
<name>A0A5S5C9M5_9FLAO</name>
<dbReference type="EMBL" id="VNHU01000002">
    <property type="protein sequence ID" value="TYP75869.1"/>
    <property type="molecule type" value="Genomic_DNA"/>
</dbReference>
<organism evidence="2 3">
    <name type="scientific">Aquimarina intermedia</name>
    <dbReference type="NCBI Taxonomy" id="350814"/>
    <lineage>
        <taxon>Bacteria</taxon>
        <taxon>Pseudomonadati</taxon>
        <taxon>Bacteroidota</taxon>
        <taxon>Flavobacteriia</taxon>
        <taxon>Flavobacteriales</taxon>
        <taxon>Flavobacteriaceae</taxon>
        <taxon>Aquimarina</taxon>
    </lineage>
</organism>
<dbReference type="OrthoDB" id="1466811at2"/>
<dbReference type="RefSeq" id="WP_148781495.1">
    <property type="nucleotide sequence ID" value="NZ_VNHU01000002.1"/>
</dbReference>
<evidence type="ECO:0000313" key="3">
    <source>
        <dbReference type="Proteomes" id="UP000324376"/>
    </source>
</evidence>